<evidence type="ECO:0000313" key="2">
    <source>
        <dbReference type="Proteomes" id="UP001320706"/>
    </source>
</evidence>
<reference evidence="1" key="1">
    <citation type="submission" date="2024-02" db="EMBL/GenBank/DDBJ databases">
        <title>Metagenome Assembled Genome of Zalaria obscura JY119.</title>
        <authorList>
            <person name="Vighnesh L."/>
            <person name="Jagadeeshwari U."/>
            <person name="Venkata Ramana C."/>
            <person name="Sasikala C."/>
        </authorList>
    </citation>
    <scope>NUCLEOTIDE SEQUENCE</scope>
    <source>
        <strain evidence="1">JY119</strain>
    </source>
</reference>
<dbReference type="EMBL" id="JAMKPW020000006">
    <property type="protein sequence ID" value="KAK8217255.1"/>
    <property type="molecule type" value="Genomic_DNA"/>
</dbReference>
<evidence type="ECO:0000313" key="1">
    <source>
        <dbReference type="EMBL" id="KAK8217255.1"/>
    </source>
</evidence>
<sequence length="291" mass="30552">MSTSIHDKLSTAYSFDVSHVSSKRQSICDGGLYSDSASGPALYSSLSRSLCSTTLHARGWSFHLYNTLAASCGGNNTTSSGQNNSYHTSRQQRGTPSQASTMASFVDPSQLDLTNGSGVSTDTTYPGGSEIHSAEAYTQLSMPGDGQTIWMPHNFMNIASNGIPIIGTLAALGSLHELRESGVHVSRDSSESYEHSAYVALSGWEGVCGRVLDGLDVGRGGDEGSGKEVAVLDDAVLDDAIMDDVAGVGANGGLGEVGELNVEESFDHELLIQLQQAMGYDESMLDPALRG</sequence>
<proteinExistence type="predicted"/>
<protein>
    <submittedName>
        <fullName evidence="1">Uncharacterized protein</fullName>
    </submittedName>
</protein>
<gene>
    <name evidence="1" type="ORF">M8818_001508</name>
</gene>
<name>A0ACC3SKN0_9PEZI</name>
<organism evidence="1 2">
    <name type="scientific">Zalaria obscura</name>
    <dbReference type="NCBI Taxonomy" id="2024903"/>
    <lineage>
        <taxon>Eukaryota</taxon>
        <taxon>Fungi</taxon>
        <taxon>Dikarya</taxon>
        <taxon>Ascomycota</taxon>
        <taxon>Pezizomycotina</taxon>
        <taxon>Dothideomycetes</taxon>
        <taxon>Dothideomycetidae</taxon>
        <taxon>Dothideales</taxon>
        <taxon>Zalariaceae</taxon>
        <taxon>Zalaria</taxon>
    </lineage>
</organism>
<dbReference type="Proteomes" id="UP001320706">
    <property type="component" value="Unassembled WGS sequence"/>
</dbReference>
<keyword evidence="2" id="KW-1185">Reference proteome</keyword>
<comment type="caution">
    <text evidence="1">The sequence shown here is derived from an EMBL/GenBank/DDBJ whole genome shotgun (WGS) entry which is preliminary data.</text>
</comment>
<accession>A0ACC3SKN0</accession>